<sequence>AGCCRWAPGSEPVADRRRRTHRRAGRPSGPRRCAAPGPRPHGSSPRPAAGPWTRRVRGPP</sequence>
<feature type="compositionally biased region" description="Low complexity" evidence="1">
    <location>
        <begin position="26"/>
        <end position="49"/>
    </location>
</feature>
<dbReference type="Proteomes" id="UP000038045">
    <property type="component" value="Unplaced"/>
</dbReference>
<accession>A0A0N5A683</accession>
<protein>
    <submittedName>
        <fullName evidence="3">Mobile element protein</fullName>
    </submittedName>
</protein>
<proteinExistence type="predicted"/>
<evidence type="ECO:0000313" key="3">
    <source>
        <dbReference type="WBParaSite" id="PTRK_0001742400.1"/>
    </source>
</evidence>
<dbReference type="AlphaFoldDB" id="A0A0N5A683"/>
<organism evidence="2 3">
    <name type="scientific">Parastrongyloides trichosuri</name>
    <name type="common">Possum-specific nematode worm</name>
    <dbReference type="NCBI Taxonomy" id="131310"/>
    <lineage>
        <taxon>Eukaryota</taxon>
        <taxon>Metazoa</taxon>
        <taxon>Ecdysozoa</taxon>
        <taxon>Nematoda</taxon>
        <taxon>Chromadorea</taxon>
        <taxon>Rhabditida</taxon>
        <taxon>Tylenchina</taxon>
        <taxon>Panagrolaimomorpha</taxon>
        <taxon>Strongyloidoidea</taxon>
        <taxon>Strongyloididae</taxon>
        <taxon>Parastrongyloides</taxon>
    </lineage>
</organism>
<feature type="compositionally biased region" description="Basic residues" evidence="1">
    <location>
        <begin position="16"/>
        <end position="25"/>
    </location>
</feature>
<keyword evidence="2" id="KW-1185">Reference proteome</keyword>
<evidence type="ECO:0000313" key="2">
    <source>
        <dbReference type="Proteomes" id="UP000038045"/>
    </source>
</evidence>
<name>A0A0N5A683_PARTI</name>
<dbReference type="WBParaSite" id="PTRK_0001742400.1">
    <property type="protein sequence ID" value="PTRK_0001742400.1"/>
    <property type="gene ID" value="PTRK_0001742400"/>
</dbReference>
<evidence type="ECO:0000256" key="1">
    <source>
        <dbReference type="SAM" id="MobiDB-lite"/>
    </source>
</evidence>
<reference evidence="3" key="1">
    <citation type="submission" date="2017-02" db="UniProtKB">
        <authorList>
            <consortium name="WormBaseParasite"/>
        </authorList>
    </citation>
    <scope>IDENTIFICATION</scope>
</reference>
<feature type="region of interest" description="Disordered" evidence="1">
    <location>
        <begin position="1"/>
        <end position="60"/>
    </location>
</feature>